<proteinExistence type="predicted"/>
<gene>
    <name evidence="1" type="ORF">SAMN05216271_2155</name>
</gene>
<name>A0A1H1T2C0_9GAMM</name>
<evidence type="ECO:0000313" key="2">
    <source>
        <dbReference type="Proteomes" id="UP000243413"/>
    </source>
</evidence>
<evidence type="ECO:0000313" key="1">
    <source>
        <dbReference type="EMBL" id="SDS54415.1"/>
    </source>
</evidence>
<dbReference type="EMBL" id="LT629763">
    <property type="protein sequence ID" value="SDS54415.1"/>
    <property type="molecule type" value="Genomic_DNA"/>
</dbReference>
<organism evidence="1 2">
    <name type="scientific">Halopseudomonas sabulinigri</name>
    <dbReference type="NCBI Taxonomy" id="472181"/>
    <lineage>
        <taxon>Bacteria</taxon>
        <taxon>Pseudomonadati</taxon>
        <taxon>Pseudomonadota</taxon>
        <taxon>Gammaproteobacteria</taxon>
        <taxon>Pseudomonadales</taxon>
        <taxon>Pseudomonadaceae</taxon>
        <taxon>Halopseudomonas</taxon>
    </lineage>
</organism>
<accession>A0A1H1T2C0</accession>
<sequence>MRHTKQKAQQLLGLLLCVVYRTADSNLSFDKSHRDLGGAERRGSAPRIAKAIRSQSCLAWTTLTPQRTFSHTRPSSNRWAFCFVWFTGRQIRTCRSTNHTAIWAQQSDGAAPQESPKRFAANPVASTQRHMHCTARRHMTCYVPLHTLFGCLRQTFNGWHQLGGRQSLITATSGRHSKPGRANR</sequence>
<protein>
    <submittedName>
        <fullName evidence="1">Uncharacterized protein</fullName>
    </submittedName>
</protein>
<dbReference type="AlphaFoldDB" id="A0A1H1T2C0"/>
<reference evidence="2" key="1">
    <citation type="submission" date="2016-10" db="EMBL/GenBank/DDBJ databases">
        <authorList>
            <person name="Varghese N."/>
            <person name="Submissions S."/>
        </authorList>
    </citation>
    <scope>NUCLEOTIDE SEQUENCE [LARGE SCALE GENOMIC DNA]</scope>
    <source>
        <strain evidence="2">JCM 14963</strain>
    </source>
</reference>
<dbReference type="Proteomes" id="UP000243413">
    <property type="component" value="Chromosome I"/>
</dbReference>